<evidence type="ECO:0000256" key="1">
    <source>
        <dbReference type="SAM" id="Phobius"/>
    </source>
</evidence>
<sequence length="86" mass="9006">MNTSLRRTAGRAWLAAPALAVTVVSAVLTVAVVALWLNGVMPLALALVIGLGYDGAWLAALSYERRLAGRATTTPRSPRWAGCSGR</sequence>
<keyword evidence="3" id="KW-1185">Reference proteome</keyword>
<dbReference type="Proteomes" id="UP000450000">
    <property type="component" value="Unassembled WGS sequence"/>
</dbReference>
<evidence type="ECO:0000313" key="2">
    <source>
        <dbReference type="EMBL" id="MQS18070.1"/>
    </source>
</evidence>
<dbReference type="EMBL" id="WBOF01000013">
    <property type="protein sequence ID" value="MQS18070.1"/>
    <property type="molecule type" value="Genomic_DNA"/>
</dbReference>
<feature type="transmembrane region" description="Helical" evidence="1">
    <location>
        <begin position="12"/>
        <end position="37"/>
    </location>
</feature>
<comment type="caution">
    <text evidence="2">The sequence shown here is derived from an EMBL/GenBank/DDBJ whole genome shotgun (WGS) entry which is preliminary data.</text>
</comment>
<name>A0A6N7L2P7_9ACTN</name>
<dbReference type="OrthoDB" id="4305223at2"/>
<gene>
    <name evidence="2" type="ORF">F7Q99_39260</name>
</gene>
<feature type="transmembrane region" description="Helical" evidence="1">
    <location>
        <begin position="43"/>
        <end position="63"/>
    </location>
</feature>
<accession>A0A6N7L2P7</accession>
<evidence type="ECO:0000313" key="3">
    <source>
        <dbReference type="Proteomes" id="UP000450000"/>
    </source>
</evidence>
<reference evidence="2 3" key="1">
    <citation type="submission" date="2019-09" db="EMBL/GenBank/DDBJ databases">
        <title>Genome Sequences of Streptomyces kaniharaensis ATCC 21070.</title>
        <authorList>
            <person name="Zhu W."/>
            <person name="De Crecy-Lagard V."/>
            <person name="Richards N.G."/>
        </authorList>
    </citation>
    <scope>NUCLEOTIDE SEQUENCE [LARGE SCALE GENOMIC DNA]</scope>
    <source>
        <strain evidence="2 3">SF-557</strain>
    </source>
</reference>
<proteinExistence type="predicted"/>
<organism evidence="2 3">
    <name type="scientific">Streptomyces kaniharaensis</name>
    <dbReference type="NCBI Taxonomy" id="212423"/>
    <lineage>
        <taxon>Bacteria</taxon>
        <taxon>Bacillati</taxon>
        <taxon>Actinomycetota</taxon>
        <taxon>Actinomycetes</taxon>
        <taxon>Kitasatosporales</taxon>
        <taxon>Streptomycetaceae</taxon>
        <taxon>Streptomyces</taxon>
    </lineage>
</organism>
<keyword evidence="1" id="KW-0472">Membrane</keyword>
<protein>
    <submittedName>
        <fullName evidence="2">Uncharacterized protein</fullName>
    </submittedName>
</protein>
<keyword evidence="1" id="KW-1133">Transmembrane helix</keyword>
<keyword evidence="1" id="KW-0812">Transmembrane</keyword>
<dbReference type="AlphaFoldDB" id="A0A6N7L2P7"/>
<dbReference type="RefSeq" id="WP_153472166.1">
    <property type="nucleotide sequence ID" value="NZ_WBOF01000013.1"/>
</dbReference>